<dbReference type="OrthoDB" id="345880at2"/>
<organism evidence="2 3">
    <name type="scientific">Jiangella asiatica</name>
    <dbReference type="NCBI Taxonomy" id="2530372"/>
    <lineage>
        <taxon>Bacteria</taxon>
        <taxon>Bacillati</taxon>
        <taxon>Actinomycetota</taxon>
        <taxon>Actinomycetes</taxon>
        <taxon>Jiangellales</taxon>
        <taxon>Jiangellaceae</taxon>
        <taxon>Jiangella</taxon>
    </lineage>
</organism>
<reference evidence="2 3" key="1">
    <citation type="submission" date="2019-03" db="EMBL/GenBank/DDBJ databases">
        <title>Draft genome sequences of novel Actinobacteria.</title>
        <authorList>
            <person name="Sahin N."/>
            <person name="Ay H."/>
            <person name="Saygin H."/>
        </authorList>
    </citation>
    <scope>NUCLEOTIDE SEQUENCE [LARGE SCALE GENOMIC DNA]</scope>
    <source>
        <strain evidence="2 3">5K138</strain>
    </source>
</reference>
<dbReference type="Pfam" id="PF04389">
    <property type="entry name" value="Peptidase_M28"/>
    <property type="match status" value="1"/>
</dbReference>
<gene>
    <name evidence="2" type="ORF">E1269_24435</name>
</gene>
<name>A0A4R5CSJ1_9ACTN</name>
<proteinExistence type="predicted"/>
<keyword evidence="3" id="KW-1185">Reference proteome</keyword>
<dbReference type="SUPFAM" id="SSF53187">
    <property type="entry name" value="Zn-dependent exopeptidases"/>
    <property type="match status" value="1"/>
</dbReference>
<dbReference type="InParanoid" id="A0A4R5CSJ1"/>
<dbReference type="EMBL" id="SMKZ01000046">
    <property type="protein sequence ID" value="TDE00755.1"/>
    <property type="molecule type" value="Genomic_DNA"/>
</dbReference>
<dbReference type="Gene3D" id="3.40.630.10">
    <property type="entry name" value="Zn peptidases"/>
    <property type="match status" value="1"/>
</dbReference>
<comment type="caution">
    <text evidence="2">The sequence shown here is derived from an EMBL/GenBank/DDBJ whole genome shotgun (WGS) entry which is preliminary data.</text>
</comment>
<protein>
    <recommendedName>
        <fullName evidence="1">Peptidase M28 domain-containing protein</fullName>
    </recommendedName>
</protein>
<dbReference type="AlphaFoldDB" id="A0A4R5CSJ1"/>
<evidence type="ECO:0000259" key="1">
    <source>
        <dbReference type="Pfam" id="PF04389"/>
    </source>
</evidence>
<evidence type="ECO:0000313" key="2">
    <source>
        <dbReference type="EMBL" id="TDE00755.1"/>
    </source>
</evidence>
<accession>A0A4R5CSJ1</accession>
<sequence length="124" mass="13196">MYARRNLEFNDTEFSGRSDYGPFIAVGIPAGGLFTGAEGVKSEEQAALYAGLADVAYDPCYHSFCDNLTGDGQDDAVYDALSAHYDLAGNVNTEALDVNSDVIASAILTLAYDTSTVNGVKPRR</sequence>
<dbReference type="InterPro" id="IPR007484">
    <property type="entry name" value="Peptidase_M28"/>
</dbReference>
<evidence type="ECO:0000313" key="3">
    <source>
        <dbReference type="Proteomes" id="UP000294739"/>
    </source>
</evidence>
<dbReference type="Proteomes" id="UP000294739">
    <property type="component" value="Unassembled WGS sequence"/>
</dbReference>
<feature type="domain" description="Peptidase M28" evidence="1">
    <location>
        <begin position="9"/>
        <end position="68"/>
    </location>
</feature>